<keyword evidence="5" id="KW-1185">Reference proteome</keyword>
<dbReference type="Proteomes" id="UP000783588">
    <property type="component" value="Unassembled WGS sequence"/>
</dbReference>
<accession>A0ABS6ES54</accession>
<sequence length="248" mass="27957">MVILLVFALGIFSAALGGSSDSVTKSTVQREALPASAVTETAYYTDEAGWISNKNELTSGMKDFYKRTGVQPYLYILKDFNGSTTPSTTELQQFAEQEYDKLFTDEGHFLLVFCDTGSGSYNCGYAVGSQAKTIMDSEAVSVLADYLDRYYSSDMEDEEFFSTAFQKTGERIMTVTKSQTPTVIIVFVIAAAVVVVVFLLYRWREKARAEKRRRDKEMEDILQTPLDKFSDEDEAENLAKKYEKKDEK</sequence>
<dbReference type="EMBL" id="JAHLQI010000003">
    <property type="protein sequence ID" value="MBU5490517.1"/>
    <property type="molecule type" value="Genomic_DNA"/>
</dbReference>
<keyword evidence="2" id="KW-1133">Transmembrane helix</keyword>
<protein>
    <recommendedName>
        <fullName evidence="6">TPM domain-containing protein</fullName>
    </recommendedName>
</protein>
<name>A0ABS6ES54_9FIRM</name>
<keyword evidence="2" id="KW-0812">Transmembrane</keyword>
<gene>
    <name evidence="4" type="ORF">KQI75_07770</name>
</gene>
<comment type="caution">
    <text evidence="4">The sequence shown here is derived from an EMBL/GenBank/DDBJ whole genome shotgun (WGS) entry which is preliminary data.</text>
</comment>
<feature type="chain" id="PRO_5045600220" description="TPM domain-containing protein" evidence="3">
    <location>
        <begin position="18"/>
        <end position="248"/>
    </location>
</feature>
<evidence type="ECO:0000256" key="1">
    <source>
        <dbReference type="SAM" id="MobiDB-lite"/>
    </source>
</evidence>
<evidence type="ECO:0008006" key="6">
    <source>
        <dbReference type="Google" id="ProtNLM"/>
    </source>
</evidence>
<evidence type="ECO:0000256" key="2">
    <source>
        <dbReference type="SAM" id="Phobius"/>
    </source>
</evidence>
<evidence type="ECO:0000256" key="3">
    <source>
        <dbReference type="SAM" id="SignalP"/>
    </source>
</evidence>
<feature type="transmembrane region" description="Helical" evidence="2">
    <location>
        <begin position="183"/>
        <end position="203"/>
    </location>
</feature>
<feature type="compositionally biased region" description="Basic and acidic residues" evidence="1">
    <location>
        <begin position="237"/>
        <end position="248"/>
    </location>
</feature>
<feature type="signal peptide" evidence="3">
    <location>
        <begin position="1"/>
        <end position="17"/>
    </location>
</feature>
<evidence type="ECO:0000313" key="5">
    <source>
        <dbReference type="Proteomes" id="UP000783588"/>
    </source>
</evidence>
<reference evidence="4 5" key="1">
    <citation type="submission" date="2021-06" db="EMBL/GenBank/DDBJ databases">
        <authorList>
            <person name="Sun Q."/>
            <person name="Li D."/>
        </authorList>
    </citation>
    <scope>NUCLEOTIDE SEQUENCE [LARGE SCALE GENOMIC DNA]</scope>
    <source>
        <strain evidence="4 5">MSJd-7</strain>
    </source>
</reference>
<keyword evidence="2" id="KW-0472">Membrane</keyword>
<feature type="region of interest" description="Disordered" evidence="1">
    <location>
        <begin position="228"/>
        <end position="248"/>
    </location>
</feature>
<keyword evidence="3" id="KW-0732">Signal</keyword>
<proteinExistence type="predicted"/>
<organism evidence="4 5">
    <name type="scientific">Butyricicoccus intestinisimiae</name>
    <dbReference type="NCBI Taxonomy" id="2841509"/>
    <lineage>
        <taxon>Bacteria</taxon>
        <taxon>Bacillati</taxon>
        <taxon>Bacillota</taxon>
        <taxon>Clostridia</taxon>
        <taxon>Eubacteriales</taxon>
        <taxon>Butyricicoccaceae</taxon>
        <taxon>Butyricicoccus</taxon>
    </lineage>
</organism>
<evidence type="ECO:0000313" key="4">
    <source>
        <dbReference type="EMBL" id="MBU5490517.1"/>
    </source>
</evidence>